<comment type="catalytic activity">
    <reaction evidence="7">
        <text>a peptidoglycan chain = a peptidoglycan chain with N-acetyl-1,6-anhydromuramyl-[peptide] at the reducing end + a peptidoglycan chain with N-acetylglucosamine at the non-reducing end.</text>
        <dbReference type="EC" id="4.2.2.29"/>
    </reaction>
</comment>
<evidence type="ECO:0000256" key="1">
    <source>
        <dbReference type="ARBA" id="ARBA00022475"/>
    </source>
</evidence>
<dbReference type="Gene3D" id="3.30.1490.480">
    <property type="entry name" value="Endolytic murein transglycosylase"/>
    <property type="match status" value="1"/>
</dbReference>
<keyword evidence="10" id="KW-1185">Reference proteome</keyword>
<evidence type="ECO:0000256" key="2">
    <source>
        <dbReference type="ARBA" id="ARBA00022692"/>
    </source>
</evidence>
<comment type="function">
    <text evidence="7">Functions as a peptidoglycan terminase that cleaves nascent peptidoglycan strands endolytically to terminate their elongation.</text>
</comment>
<keyword evidence="3 7" id="KW-1133">Transmembrane helix</keyword>
<dbReference type="GO" id="GO:0016829">
    <property type="term" value="F:lyase activity"/>
    <property type="evidence" value="ECO:0007669"/>
    <property type="project" value="UniProtKB-KW"/>
</dbReference>
<feature type="site" description="Important for catalytic activity" evidence="7">
    <location>
        <position position="210"/>
    </location>
</feature>
<evidence type="ECO:0000313" key="10">
    <source>
        <dbReference type="Proteomes" id="UP001165089"/>
    </source>
</evidence>
<sequence length="338" mass="37875">MARSHVSLRFLVVTAILALAPLAGGWWAWKGQGPLQQPGTVLVRKGMTLNQVADQMERDGVIRSASLFKLWARARKLQLIRGEYTINPRASLSDVAGKLRRGEIHYTNVVIPDGIQAWSLQKRLRDFVPEEVFWKLWRSPRLARTAGFPDAEDLEGLVAPATYRLHHAMEPEEVMLMLVEAFRNQVKPRLEGGPLPPYQTLILASLVEKETRLPEEQPKVAGVYLKRLRMGMRLQCDPTSLYARWASGDLRFTAPTPEDIRRPSRFNTYTVAGLPPTPIAIPGPSALEAARAPEVGKNLYFVATGLGGHAFAPTLSLHNRNVNAYRKELARQRRMAHG</sequence>
<proteinExistence type="inferred from homology"/>
<protein>
    <recommendedName>
        <fullName evidence="7">Endolytic murein transglycosylase</fullName>
        <ecNumber evidence="7">4.2.2.29</ecNumber>
    </recommendedName>
    <alternativeName>
        <fullName evidence="7">Peptidoglycan lytic transglycosylase</fullName>
    </alternativeName>
    <alternativeName>
        <fullName evidence="7">Peptidoglycan polymerization terminase</fullName>
    </alternativeName>
</protein>
<dbReference type="InterPro" id="IPR001763">
    <property type="entry name" value="Rhodanese-like_dom"/>
</dbReference>
<feature type="domain" description="Rhodanese" evidence="8">
    <location>
        <begin position="22"/>
        <end position="38"/>
    </location>
</feature>
<dbReference type="EMBL" id="BSDD01000001">
    <property type="protein sequence ID" value="GLH69249.1"/>
    <property type="molecule type" value="Genomic_DNA"/>
</dbReference>
<dbReference type="PROSITE" id="PS50206">
    <property type="entry name" value="RHODANESE_3"/>
    <property type="match status" value="1"/>
</dbReference>
<dbReference type="EC" id="4.2.2.29" evidence="7"/>
<comment type="similarity">
    <text evidence="7">Belongs to the transglycosylase MltG family.</text>
</comment>
<dbReference type="InterPro" id="IPR003770">
    <property type="entry name" value="MLTG-like"/>
</dbReference>
<keyword evidence="2 7" id="KW-0812">Transmembrane</keyword>
<evidence type="ECO:0000313" key="9">
    <source>
        <dbReference type="EMBL" id="GLH69249.1"/>
    </source>
</evidence>
<dbReference type="Gene3D" id="3.30.160.60">
    <property type="entry name" value="Classic Zinc Finger"/>
    <property type="match status" value="1"/>
</dbReference>
<evidence type="ECO:0000256" key="3">
    <source>
        <dbReference type="ARBA" id="ARBA00022989"/>
    </source>
</evidence>
<organism evidence="9 10">
    <name type="scientific">Geothrix rubra</name>
    <dbReference type="NCBI Taxonomy" id="2927977"/>
    <lineage>
        <taxon>Bacteria</taxon>
        <taxon>Pseudomonadati</taxon>
        <taxon>Acidobacteriota</taxon>
        <taxon>Holophagae</taxon>
        <taxon>Holophagales</taxon>
        <taxon>Holophagaceae</taxon>
        <taxon>Geothrix</taxon>
    </lineage>
</organism>
<name>A0ABQ5Q3G0_9BACT</name>
<dbReference type="RefSeq" id="WP_285723140.1">
    <property type="nucleotide sequence ID" value="NZ_BSDD01000001.1"/>
</dbReference>
<keyword evidence="4 7" id="KW-0472">Membrane</keyword>
<evidence type="ECO:0000256" key="5">
    <source>
        <dbReference type="ARBA" id="ARBA00023239"/>
    </source>
</evidence>
<evidence type="ECO:0000256" key="7">
    <source>
        <dbReference type="HAMAP-Rule" id="MF_02065"/>
    </source>
</evidence>
<dbReference type="PANTHER" id="PTHR30518:SF2">
    <property type="entry name" value="ENDOLYTIC MUREIN TRANSGLYCOSYLASE"/>
    <property type="match status" value="1"/>
</dbReference>
<dbReference type="HAMAP" id="MF_02065">
    <property type="entry name" value="MltG"/>
    <property type="match status" value="1"/>
</dbReference>
<evidence type="ECO:0000259" key="8">
    <source>
        <dbReference type="PROSITE" id="PS50206"/>
    </source>
</evidence>
<dbReference type="Proteomes" id="UP001165089">
    <property type="component" value="Unassembled WGS sequence"/>
</dbReference>
<accession>A0ABQ5Q3G0</accession>
<dbReference type="PANTHER" id="PTHR30518">
    <property type="entry name" value="ENDOLYTIC MUREIN TRANSGLYCOSYLASE"/>
    <property type="match status" value="1"/>
</dbReference>
<dbReference type="NCBIfam" id="TIGR00247">
    <property type="entry name" value="endolytic transglycosylase MltG"/>
    <property type="match status" value="1"/>
</dbReference>
<reference evidence="9 10" key="1">
    <citation type="journal article" date="2023" name="Antonie Van Leeuwenhoek">
        <title>Mesoterricola silvestris gen. nov., sp. nov., Mesoterricola sediminis sp. nov., Geothrix oryzae sp. nov., Geothrix edaphica sp. nov., Geothrix rubra sp. nov., and Geothrix limicola sp. nov., six novel members of Acidobacteriota isolated from soils.</title>
        <authorList>
            <person name="Itoh H."/>
            <person name="Sugisawa Y."/>
            <person name="Mise K."/>
            <person name="Xu Z."/>
            <person name="Kuniyasu M."/>
            <person name="Ushijima N."/>
            <person name="Kawano K."/>
            <person name="Kobayashi E."/>
            <person name="Shiratori Y."/>
            <person name="Masuda Y."/>
            <person name="Senoo K."/>
        </authorList>
    </citation>
    <scope>NUCLEOTIDE SEQUENCE [LARGE SCALE GENOMIC DNA]</scope>
    <source>
        <strain evidence="9 10">Red803</strain>
    </source>
</reference>
<keyword evidence="5 7" id="KW-0456">Lyase</keyword>
<evidence type="ECO:0000256" key="6">
    <source>
        <dbReference type="ARBA" id="ARBA00023316"/>
    </source>
</evidence>
<comment type="caution">
    <text evidence="9">The sequence shown here is derived from an EMBL/GenBank/DDBJ whole genome shotgun (WGS) entry which is preliminary data.</text>
</comment>
<keyword evidence="6 7" id="KW-0961">Cell wall biogenesis/degradation</keyword>
<evidence type="ECO:0000256" key="4">
    <source>
        <dbReference type="ARBA" id="ARBA00023136"/>
    </source>
</evidence>
<gene>
    <name evidence="7" type="primary">mltG</name>
    <name evidence="9" type="ORF">GETHPA_07820</name>
</gene>
<keyword evidence="1 7" id="KW-1003">Cell membrane</keyword>
<dbReference type="Pfam" id="PF02618">
    <property type="entry name" value="YceG"/>
    <property type="match status" value="1"/>
</dbReference>